<dbReference type="GO" id="GO:0016514">
    <property type="term" value="C:SWI/SNF complex"/>
    <property type="evidence" value="ECO:0007669"/>
    <property type="project" value="InterPro"/>
</dbReference>
<organism evidence="5 6">
    <name type="scientific">Caenorhabditis angaria</name>
    <dbReference type="NCBI Taxonomy" id="860376"/>
    <lineage>
        <taxon>Eukaryota</taxon>
        <taxon>Metazoa</taxon>
        <taxon>Ecdysozoa</taxon>
        <taxon>Nematoda</taxon>
        <taxon>Chromadorea</taxon>
        <taxon>Rhabditida</taxon>
        <taxon>Rhabditina</taxon>
        <taxon>Rhabditomorpha</taxon>
        <taxon>Rhabditoidea</taxon>
        <taxon>Rhabditidae</taxon>
        <taxon>Peloderinae</taxon>
        <taxon>Caenorhabditis</taxon>
    </lineage>
</organism>
<dbReference type="InterPro" id="IPR033388">
    <property type="entry name" value="BAF250_C"/>
</dbReference>
<feature type="compositionally biased region" description="Low complexity" evidence="3">
    <location>
        <begin position="303"/>
        <end position="318"/>
    </location>
</feature>
<evidence type="ECO:0000256" key="2">
    <source>
        <dbReference type="ARBA" id="ARBA00023242"/>
    </source>
</evidence>
<feature type="compositionally biased region" description="Pro residues" evidence="3">
    <location>
        <begin position="426"/>
        <end position="438"/>
    </location>
</feature>
<feature type="compositionally biased region" description="Polar residues" evidence="3">
    <location>
        <begin position="1204"/>
        <end position="1214"/>
    </location>
</feature>
<dbReference type="GO" id="GO:0071565">
    <property type="term" value="C:nBAF complex"/>
    <property type="evidence" value="ECO:0007669"/>
    <property type="project" value="TreeGrafter"/>
</dbReference>
<evidence type="ECO:0000313" key="6">
    <source>
        <dbReference type="Proteomes" id="UP001152747"/>
    </source>
</evidence>
<feature type="compositionally biased region" description="Low complexity" evidence="3">
    <location>
        <begin position="227"/>
        <end position="250"/>
    </location>
</feature>
<proteinExistence type="predicted"/>
<accession>A0A9P1I790</accession>
<feature type="compositionally biased region" description="Low complexity" evidence="3">
    <location>
        <begin position="382"/>
        <end position="425"/>
    </location>
</feature>
<feature type="compositionally biased region" description="Polar residues" evidence="3">
    <location>
        <begin position="1222"/>
        <end position="1242"/>
    </location>
</feature>
<keyword evidence="6" id="KW-1185">Reference proteome</keyword>
<evidence type="ECO:0000313" key="5">
    <source>
        <dbReference type="EMBL" id="CAI5438069.1"/>
    </source>
</evidence>
<feature type="compositionally biased region" description="Low complexity" evidence="3">
    <location>
        <begin position="358"/>
        <end position="371"/>
    </location>
</feature>
<feature type="compositionally biased region" description="Acidic residues" evidence="3">
    <location>
        <begin position="1166"/>
        <end position="1177"/>
    </location>
</feature>
<dbReference type="GO" id="GO:0045893">
    <property type="term" value="P:positive regulation of DNA-templated transcription"/>
    <property type="evidence" value="ECO:0007669"/>
    <property type="project" value="TreeGrafter"/>
</dbReference>
<feature type="compositionally biased region" description="Pro residues" evidence="3">
    <location>
        <begin position="319"/>
        <end position="357"/>
    </location>
</feature>
<dbReference type="GO" id="GO:0035060">
    <property type="term" value="C:brahma complex"/>
    <property type="evidence" value="ECO:0007669"/>
    <property type="project" value="InterPro"/>
</dbReference>
<dbReference type="PANTHER" id="PTHR12656">
    <property type="entry name" value="BRG-1 ASSOCIATED FACTOR 250 BAF250"/>
    <property type="match status" value="1"/>
</dbReference>
<feature type="compositionally biased region" description="Basic residues" evidence="3">
    <location>
        <begin position="1"/>
        <end position="10"/>
    </location>
</feature>
<feature type="compositionally biased region" description="Basic and acidic residues" evidence="3">
    <location>
        <begin position="1126"/>
        <end position="1159"/>
    </location>
</feature>
<dbReference type="GO" id="GO:0006357">
    <property type="term" value="P:regulation of transcription by RNA polymerase II"/>
    <property type="evidence" value="ECO:0007669"/>
    <property type="project" value="TreeGrafter"/>
</dbReference>
<feature type="compositionally biased region" description="Pro residues" evidence="3">
    <location>
        <begin position="372"/>
        <end position="381"/>
    </location>
</feature>
<protein>
    <recommendedName>
        <fullName evidence="4">SWI/SNF-like complex subunit BAF250 C-terminal domain-containing protein</fullName>
    </recommendedName>
</protein>
<comment type="caution">
    <text evidence="5">The sequence shown here is derived from an EMBL/GenBank/DDBJ whole genome shotgun (WGS) entry which is preliminary data.</text>
</comment>
<evidence type="ECO:0000259" key="4">
    <source>
        <dbReference type="Pfam" id="PF12031"/>
    </source>
</evidence>
<feature type="region of interest" description="Disordered" evidence="3">
    <location>
        <begin position="177"/>
        <end position="498"/>
    </location>
</feature>
<feature type="compositionally biased region" description="Pro residues" evidence="3">
    <location>
        <begin position="193"/>
        <end position="204"/>
    </location>
</feature>
<dbReference type="EMBL" id="CANHGI010000001">
    <property type="protein sequence ID" value="CAI5438069.1"/>
    <property type="molecule type" value="Genomic_DNA"/>
</dbReference>
<feature type="region of interest" description="Disordered" evidence="3">
    <location>
        <begin position="1"/>
        <end position="47"/>
    </location>
</feature>
<dbReference type="AlphaFoldDB" id="A0A9P1I790"/>
<dbReference type="GO" id="GO:0006338">
    <property type="term" value="P:chromatin remodeling"/>
    <property type="evidence" value="ECO:0007669"/>
    <property type="project" value="InterPro"/>
</dbReference>
<gene>
    <name evidence="5" type="ORF">CAMP_LOCUS706</name>
</gene>
<comment type="subcellular location">
    <subcellularLocation>
        <location evidence="1">Nucleus</location>
    </subcellularLocation>
</comment>
<dbReference type="InterPro" id="IPR021906">
    <property type="entry name" value="BAF250/Osa"/>
</dbReference>
<feature type="compositionally biased region" description="Polar residues" evidence="3">
    <location>
        <begin position="1111"/>
        <end position="1122"/>
    </location>
</feature>
<feature type="region of interest" description="Disordered" evidence="3">
    <location>
        <begin position="1111"/>
        <end position="1255"/>
    </location>
</feature>
<dbReference type="PANTHER" id="PTHR12656:SF5">
    <property type="entry name" value="TRITHORAX GROUP PROTEIN OSA"/>
    <property type="match status" value="1"/>
</dbReference>
<name>A0A9P1I790_9PELO</name>
<sequence>MAKSSPKSKRNSGAAATPSSSSSSATNFDEPLGNNESTASTSTATQPYSRMAAATATWYPQNPQHGNGYLAAPVMPPAARSPAGYGYPPGYPGGYPSPGSGKAYPPPVPPQYQAIPPPGYYPNPQQLAARDHYFRSRGMYPPPMYYGNGTAPQPGQFHPGMDPNYYYQQHGMMPPHYPPQHMQNFSPGQYPGRIPPGAQPPPGQPTAMRAPMPQNMAQHEMDEHQRQAWMAQQHQMQQQQQQQAAAMAAASSGSSTQPATPSASNSEAVAQAASTSQAGSRAPSAGPSATPDSTSRMSGGADTAENSNTAEEASTSSAPPAPAQPAQPQQQPPPQQVPPQPGQPPYYPPGPYPPPQMRQPGFAPAPYAYPGGPHPPPPHPGYHPAAHPSHPQHAQFMAWQQQQQHQRYVQQQQQQQAQQQQQRYPPNYPRPQQPPQAPSPSTIAKRYPQQPPQQVPVPQQARGLPIPSTSQAIPQQSQQASATQPQYPPGCVESTTATQQIKRRKIFARELYNATPRRLIMAMRSGLDAEAVWAINSLTILLYDDSNPQPSLQQMPGLLNVIVEHLYATLAILYPKHFELDEPGKPQIFDDSKTLVQQLIDNKTGDLKLFVDRMPVITRKSSADKNQCYTMKSRNGIAVQFRDEKMPRFLTKRVNRENAETENREDSSLTTKYVEERARIGLGGGLAERIYAKLKDKLVIEEIERKPVFSKYEVINNNNTQEDNEEKEEEEEEDLTLAMLKGAEPEELSECKHEKELGWPKPSALCPKSEKIEQLTQRALALSNILRGFSFVPGSEHLMAKDQALLYILGRFLKLYVHEKRIVAQKRNIVLNPDELKKVPENESLDEQREKALAVLDVDDANETMLIETANLLRDDSFVMLSHMSVSLALFDLPSSISYPIYDGLLHWAVSSVPEATDYTLPIVVSPRDYSLEIMCKMVVVDRNVDMFLSTGKWSRMEKFVNMLAKLLTMNEETHYREFAIVILNALCVLNEAVCYLCAIETNAINHLILFIDSADQNMHQVMQQHGMTALRDNPELMGTSVGMLRRAASMLKLLIKVPMAYRTFLKHQQRLLQFTMSQLMDSRVAAMVADTLYEVQDLVREFGEDIPEKSTFSLSSKASGSGENQAKKEEKNENGEELNENGKMENEEEKKENHHEQQNGKNETNEEDEIEDEEESQQPSSFKLKQQKNNAYKRSAIIDEQSRSPPTKRSCLTNGFDKKSSQQTSKTNGTLSETTSTQQPQKSHDGGAMTTAVA</sequence>
<evidence type="ECO:0000256" key="1">
    <source>
        <dbReference type="ARBA" id="ARBA00004123"/>
    </source>
</evidence>
<evidence type="ECO:0000256" key="3">
    <source>
        <dbReference type="SAM" id="MobiDB-lite"/>
    </source>
</evidence>
<dbReference type="GO" id="GO:0031491">
    <property type="term" value="F:nucleosome binding"/>
    <property type="evidence" value="ECO:0007669"/>
    <property type="project" value="TreeGrafter"/>
</dbReference>
<feature type="compositionally biased region" description="Polar residues" evidence="3">
    <location>
        <begin position="251"/>
        <end position="275"/>
    </location>
</feature>
<feature type="compositionally biased region" description="Low complexity" evidence="3">
    <location>
        <begin position="12"/>
        <end position="25"/>
    </location>
</feature>
<keyword evidence="2" id="KW-0539">Nucleus</keyword>
<dbReference type="OrthoDB" id="8709537at2759"/>
<dbReference type="Pfam" id="PF12031">
    <property type="entry name" value="BAF250_C"/>
    <property type="match status" value="1"/>
</dbReference>
<dbReference type="GO" id="GO:0005654">
    <property type="term" value="C:nucleoplasm"/>
    <property type="evidence" value="ECO:0007669"/>
    <property type="project" value="TreeGrafter"/>
</dbReference>
<feature type="domain" description="SWI/SNF-like complex subunit BAF250 C-terminal" evidence="4">
    <location>
        <begin position="775"/>
        <end position="1045"/>
    </location>
</feature>
<feature type="compositionally biased region" description="Low complexity" evidence="3">
    <location>
        <begin position="276"/>
        <end position="289"/>
    </location>
</feature>
<feature type="compositionally biased region" description="Polar residues" evidence="3">
    <location>
        <begin position="1178"/>
        <end position="1193"/>
    </location>
</feature>
<feature type="compositionally biased region" description="Low complexity" evidence="3">
    <location>
        <begin position="456"/>
        <end position="485"/>
    </location>
</feature>
<dbReference type="Proteomes" id="UP001152747">
    <property type="component" value="Unassembled WGS sequence"/>
</dbReference>
<reference evidence="5" key="1">
    <citation type="submission" date="2022-11" db="EMBL/GenBank/DDBJ databases">
        <authorList>
            <person name="Kikuchi T."/>
        </authorList>
    </citation>
    <scope>NUCLEOTIDE SEQUENCE</scope>
    <source>
        <strain evidence="5">PS1010</strain>
    </source>
</reference>